<evidence type="ECO:0000256" key="1">
    <source>
        <dbReference type="SAM" id="MobiDB-lite"/>
    </source>
</evidence>
<organism evidence="2 3">
    <name type="scientific">Leucocoprinus birnbaumii</name>
    <dbReference type="NCBI Taxonomy" id="56174"/>
    <lineage>
        <taxon>Eukaryota</taxon>
        <taxon>Fungi</taxon>
        <taxon>Dikarya</taxon>
        <taxon>Basidiomycota</taxon>
        <taxon>Agaricomycotina</taxon>
        <taxon>Agaricomycetes</taxon>
        <taxon>Agaricomycetidae</taxon>
        <taxon>Agaricales</taxon>
        <taxon>Agaricineae</taxon>
        <taxon>Agaricaceae</taxon>
        <taxon>Leucocoprinus</taxon>
    </lineage>
</organism>
<feature type="region of interest" description="Disordered" evidence="1">
    <location>
        <begin position="1"/>
        <end position="21"/>
    </location>
</feature>
<feature type="region of interest" description="Disordered" evidence="1">
    <location>
        <begin position="113"/>
        <end position="135"/>
    </location>
</feature>
<accession>A0AAD5VT72</accession>
<keyword evidence="3" id="KW-1185">Reference proteome</keyword>
<dbReference type="EMBL" id="JANIEX010000305">
    <property type="protein sequence ID" value="KAJ3569131.1"/>
    <property type="molecule type" value="Genomic_DNA"/>
</dbReference>
<feature type="region of interest" description="Disordered" evidence="1">
    <location>
        <begin position="194"/>
        <end position="213"/>
    </location>
</feature>
<protein>
    <submittedName>
        <fullName evidence="2">Uncharacterized protein</fullName>
    </submittedName>
</protein>
<reference evidence="2" key="1">
    <citation type="submission" date="2022-07" db="EMBL/GenBank/DDBJ databases">
        <title>Genome Sequence of Leucocoprinus birnbaumii.</title>
        <authorList>
            <person name="Buettner E."/>
        </authorList>
    </citation>
    <scope>NUCLEOTIDE SEQUENCE</scope>
    <source>
        <strain evidence="2">VT141</strain>
    </source>
</reference>
<comment type="caution">
    <text evidence="2">The sequence shown here is derived from an EMBL/GenBank/DDBJ whole genome shotgun (WGS) entry which is preliminary data.</text>
</comment>
<evidence type="ECO:0000313" key="2">
    <source>
        <dbReference type="EMBL" id="KAJ3569131.1"/>
    </source>
</evidence>
<feature type="compositionally biased region" description="Polar residues" evidence="1">
    <location>
        <begin position="195"/>
        <end position="213"/>
    </location>
</feature>
<sequence length="534" mass="60422">MDSSNKAFVHGRSNASRKGRYSHLGPVLLGKRMAHPPPRFLRAPSDILGYPPSHSIPIVNKAQHAWQHGQTMDPIPSAQKSIQSPWLTNAPGNLNHASFDSPVTMPRQAVHQPVDWITPPPSPTADQCLREPSPPDFVVNPRIPGPCHAYTPPVLVARESYLSPSPAARMPSDDILQPAPRRPILLPDVKVPFKQSGSQLPRGSYAQKSESTNSSTHFDQADYSFDIDVIFRKDSQFLNTKATAKVPPNYSAADLLSSIAGEADSDAHGITRELAFLDRGLTTLSIGTQHQLQMFSNIKLIMNLIRQRFGCFLTPELFKKVFRTMNALPDPLSSFDASQPSDFYTKKVRLWATNVTGPTIFEEIMRALEPGTHPCNERFTLSYFWFVLFVRELLIRNKDFAMITGTLIRLGADNLNPCSPCFHFFALESAIRHHMADLGNRYRTKIDETTIQQREIRKCKKGHFQIVMSDQPFYNFYRLNLAARPDKTEYQIAFRDWFLKLVNESRDAFTAFVLATFLNTEKTQNDADDFIIRY</sequence>
<dbReference type="Proteomes" id="UP001213000">
    <property type="component" value="Unassembled WGS sequence"/>
</dbReference>
<feature type="compositionally biased region" description="Polar residues" evidence="1">
    <location>
        <begin position="78"/>
        <end position="98"/>
    </location>
</feature>
<name>A0AAD5VT72_9AGAR</name>
<dbReference type="AlphaFoldDB" id="A0AAD5VT72"/>
<gene>
    <name evidence="2" type="ORF">NP233_g5251</name>
</gene>
<evidence type="ECO:0000313" key="3">
    <source>
        <dbReference type="Proteomes" id="UP001213000"/>
    </source>
</evidence>
<feature type="region of interest" description="Disordered" evidence="1">
    <location>
        <begin position="68"/>
        <end position="101"/>
    </location>
</feature>
<proteinExistence type="predicted"/>